<accession>A0A0H2TRA0</accession>
<dbReference type="Gene3D" id="1.25.40.10">
    <property type="entry name" value="Tetratricopeptide repeat domain"/>
    <property type="match status" value="1"/>
</dbReference>
<name>A0A0H2TRA0_MAGP6</name>
<dbReference type="InterPro" id="IPR011990">
    <property type="entry name" value="TPR-like_helical_dom_sf"/>
</dbReference>
<dbReference type="InterPro" id="IPR001214">
    <property type="entry name" value="SET_dom"/>
</dbReference>
<evidence type="ECO:0000313" key="2">
    <source>
        <dbReference type="EMBL" id="KLU86660.1"/>
    </source>
</evidence>
<organism evidence="2">
    <name type="scientific">Magnaporthiopsis poae (strain ATCC 64411 / 73-15)</name>
    <name type="common">Kentucky bluegrass fungus</name>
    <name type="synonym">Magnaporthe poae</name>
    <dbReference type="NCBI Taxonomy" id="644358"/>
    <lineage>
        <taxon>Eukaryota</taxon>
        <taxon>Fungi</taxon>
        <taxon>Dikarya</taxon>
        <taxon>Ascomycota</taxon>
        <taxon>Pezizomycotina</taxon>
        <taxon>Sordariomycetes</taxon>
        <taxon>Sordariomycetidae</taxon>
        <taxon>Magnaporthales</taxon>
        <taxon>Magnaporthaceae</taxon>
        <taxon>Magnaporthiopsis</taxon>
    </lineage>
</organism>
<gene>
    <name evidence="2" type="ORF">MAPG_05672</name>
</gene>
<dbReference type="AlphaFoldDB" id="A0A0H2TRA0"/>
<feature type="domain" description="SET" evidence="1">
    <location>
        <begin position="353"/>
        <end position="554"/>
    </location>
</feature>
<feature type="non-terminal residue" evidence="2">
    <location>
        <position position="625"/>
    </location>
</feature>
<dbReference type="PANTHER" id="PTHR47643">
    <property type="entry name" value="TPR DOMAIN PROTEIN (AFU_ORTHOLOGUE AFUA_5G12710)"/>
    <property type="match status" value="1"/>
</dbReference>
<dbReference type="SUPFAM" id="SSF48452">
    <property type="entry name" value="TPR-like"/>
    <property type="match status" value="1"/>
</dbReference>
<reference evidence="2" key="1">
    <citation type="submission" date="2010-05" db="EMBL/GenBank/DDBJ databases">
        <title>The Genome Sequence of Magnaporthe poae strain ATCC 64411.</title>
        <authorList>
            <consortium name="The Broad Institute Genome Sequencing Platform"/>
            <consortium name="Broad Institute Genome Sequencing Center for Infectious Disease"/>
            <person name="Ma L.-J."/>
            <person name="Dead R."/>
            <person name="Young S."/>
            <person name="Zeng Q."/>
            <person name="Koehrsen M."/>
            <person name="Alvarado L."/>
            <person name="Berlin A."/>
            <person name="Chapman S.B."/>
            <person name="Chen Z."/>
            <person name="Freedman E."/>
            <person name="Gellesch M."/>
            <person name="Goldberg J."/>
            <person name="Griggs A."/>
            <person name="Gujja S."/>
            <person name="Heilman E.R."/>
            <person name="Heiman D."/>
            <person name="Hepburn T."/>
            <person name="Howarth C."/>
            <person name="Jen D."/>
            <person name="Larson L."/>
            <person name="Mehta T."/>
            <person name="Neiman D."/>
            <person name="Pearson M."/>
            <person name="Roberts A."/>
            <person name="Saif S."/>
            <person name="Shea T."/>
            <person name="Shenoy N."/>
            <person name="Sisk P."/>
            <person name="Stolte C."/>
            <person name="Sykes S."/>
            <person name="Walk T."/>
            <person name="White J."/>
            <person name="Yandava C."/>
            <person name="Haas B."/>
            <person name="Nusbaum C."/>
            <person name="Birren B."/>
        </authorList>
    </citation>
    <scope>NUCLEOTIDE SEQUENCE</scope>
    <source>
        <strain evidence="2">ATCC 64411</strain>
    </source>
</reference>
<dbReference type="SUPFAM" id="SSF82199">
    <property type="entry name" value="SET domain"/>
    <property type="match status" value="1"/>
</dbReference>
<dbReference type="OrthoDB" id="438641at2759"/>
<proteinExistence type="predicted"/>
<dbReference type="CDD" id="cd20071">
    <property type="entry name" value="SET_SMYD"/>
    <property type="match status" value="1"/>
</dbReference>
<dbReference type="InterPro" id="IPR046341">
    <property type="entry name" value="SET_dom_sf"/>
</dbReference>
<sequence>MDVPDASGDEHWRAVMRQFEDAAKQARAQKGRIPPARLPVLFQVVQFNMATHARAAKVAAGDKYMLATTCMPPPYPACVHPADELEPIMISEMRLETQHRGRRALVRVLTPPDRMNAIMTIVEDEEGSGAMLQLYNQPPESEVPAAETVRMHRVAIIKEPFFKGSAAGNNYNLRVDHVSDIMWLDETDPRVPSEWRASRSVTDSQVLRTRGNDAVKRCCFAEAERLYSSALQAAKTAGEKNFALLNRSHASLKLGRFEHAFADAVAANQIGNPSEKGLFREARALYELARFSECLAKFQELASAFPGNEAVKSEIKRTQRRLREQKTGDFDFSQMLKQAKVTPPIIDCATFVGPVEIRDSPGRGRGLFATKKVKAGQLLVCEKAFGYGFVGDEVGEVDGRSQMTVLIDLNSRRVTVGGQAQLIPQIVQRLYNNPQSSRAFEDLHKGDYQPAAGPGVEADGKPVVDTFLVAKIVALNSFGCQRTSWDYHKQWIAKSRAGDHKKSSDRLTCGFWIHASYINHSCIESCSRSYIGDVQIIRASRDLEPGTELVFRYSTTTDHTDTYAETQAKLRHWGFECGCAMCIDKKSSPSSSSLTGPKAATLRSLRERLAKRLSSPGLSEAGVPK</sequence>
<dbReference type="EMBL" id="GL876969">
    <property type="protein sequence ID" value="KLU86660.1"/>
    <property type="molecule type" value="Genomic_DNA"/>
</dbReference>
<protein>
    <recommendedName>
        <fullName evidence="1">SET domain-containing protein</fullName>
    </recommendedName>
</protein>
<reference evidence="2" key="2">
    <citation type="submission" date="2011-03" db="EMBL/GenBank/DDBJ databases">
        <title>Annotation of Magnaporthe poae ATCC 64411.</title>
        <authorList>
            <person name="Ma L.-J."/>
            <person name="Dead R."/>
            <person name="Young S.K."/>
            <person name="Zeng Q."/>
            <person name="Gargeya S."/>
            <person name="Fitzgerald M."/>
            <person name="Haas B."/>
            <person name="Abouelleil A."/>
            <person name="Alvarado L."/>
            <person name="Arachchi H.M."/>
            <person name="Berlin A."/>
            <person name="Brown A."/>
            <person name="Chapman S.B."/>
            <person name="Chen Z."/>
            <person name="Dunbar C."/>
            <person name="Freedman E."/>
            <person name="Gearin G."/>
            <person name="Gellesch M."/>
            <person name="Goldberg J."/>
            <person name="Griggs A."/>
            <person name="Gujja S."/>
            <person name="Heiman D."/>
            <person name="Howarth C."/>
            <person name="Larson L."/>
            <person name="Lui A."/>
            <person name="MacDonald P.J.P."/>
            <person name="Mehta T."/>
            <person name="Montmayeur A."/>
            <person name="Murphy C."/>
            <person name="Neiman D."/>
            <person name="Pearson M."/>
            <person name="Priest M."/>
            <person name="Roberts A."/>
            <person name="Saif S."/>
            <person name="Shea T."/>
            <person name="Shenoy N."/>
            <person name="Sisk P."/>
            <person name="Stolte C."/>
            <person name="Sykes S."/>
            <person name="Yandava C."/>
            <person name="Wortman J."/>
            <person name="Nusbaum C."/>
            <person name="Birren B."/>
        </authorList>
    </citation>
    <scope>NUCLEOTIDE SEQUENCE</scope>
    <source>
        <strain evidence="2">ATCC 64411</strain>
    </source>
</reference>
<dbReference type="PROSITE" id="PS50280">
    <property type="entry name" value="SET"/>
    <property type="match status" value="1"/>
</dbReference>
<dbReference type="Gene3D" id="2.170.270.10">
    <property type="entry name" value="SET domain"/>
    <property type="match status" value="1"/>
</dbReference>
<evidence type="ECO:0000259" key="1">
    <source>
        <dbReference type="PROSITE" id="PS50280"/>
    </source>
</evidence>
<dbReference type="VEuPathDB" id="FungiDB:MAPG_05672"/>
<dbReference type="PANTHER" id="PTHR47643:SF2">
    <property type="entry name" value="TPR DOMAIN PROTEIN (AFU_ORTHOLOGUE AFUA_5G12710)"/>
    <property type="match status" value="1"/>
</dbReference>
<dbReference type="Pfam" id="PF00856">
    <property type="entry name" value="SET"/>
    <property type="match status" value="1"/>
</dbReference>
<dbReference type="InterPro" id="IPR053209">
    <property type="entry name" value="Gramillin-biosynth_MTr"/>
</dbReference>